<proteinExistence type="predicted"/>
<dbReference type="AlphaFoldDB" id="A0A426TUH1"/>
<comment type="caution">
    <text evidence="1">The sequence shown here is derived from an EMBL/GenBank/DDBJ whole genome shotgun (WGS) entry which is preliminary data.</text>
</comment>
<dbReference type="EMBL" id="RSAS01000692">
    <property type="protein sequence ID" value="RRR68804.1"/>
    <property type="molecule type" value="Genomic_DNA"/>
</dbReference>
<organism evidence="1 2">
    <name type="scientific">Candidatus Viridilinea halotolerans</name>
    <dbReference type="NCBI Taxonomy" id="2491704"/>
    <lineage>
        <taxon>Bacteria</taxon>
        <taxon>Bacillati</taxon>
        <taxon>Chloroflexota</taxon>
        <taxon>Chloroflexia</taxon>
        <taxon>Chloroflexales</taxon>
        <taxon>Chloroflexineae</taxon>
        <taxon>Oscillochloridaceae</taxon>
        <taxon>Candidatus Viridilinea</taxon>
    </lineage>
</organism>
<accession>A0A426TUH1</accession>
<gene>
    <name evidence="1" type="ORF">EI684_16985</name>
</gene>
<name>A0A426TUH1_9CHLR</name>
<dbReference type="InterPro" id="IPR025427">
    <property type="entry name" value="DUF4160"/>
</dbReference>
<dbReference type="Pfam" id="PF13711">
    <property type="entry name" value="DUF4160"/>
    <property type="match status" value="1"/>
</dbReference>
<evidence type="ECO:0000313" key="1">
    <source>
        <dbReference type="EMBL" id="RRR68804.1"/>
    </source>
</evidence>
<protein>
    <submittedName>
        <fullName evidence="1">DUF4160 domain-containing protein</fullName>
    </submittedName>
</protein>
<dbReference type="Proteomes" id="UP000280307">
    <property type="component" value="Unassembled WGS sequence"/>
</dbReference>
<reference evidence="1 2" key="1">
    <citation type="submission" date="2018-12" db="EMBL/GenBank/DDBJ databases">
        <title>Genome Sequence of Candidatus Viridilinea halotolerans isolated from saline sulfide-rich spring.</title>
        <authorList>
            <person name="Grouzdev D.S."/>
            <person name="Burganskaya E.I."/>
            <person name="Krutkina M.S."/>
            <person name="Sukhacheva M.V."/>
            <person name="Gorlenko V.M."/>
        </authorList>
    </citation>
    <scope>NUCLEOTIDE SEQUENCE [LARGE SCALE GENOMIC DNA]</scope>
    <source>
        <strain evidence="1">Chok-6</strain>
    </source>
</reference>
<sequence>MPTILRIDGHRFFFYSRETNEPPHIHVQTAEKAAKFWLSPVALARSVGYNQSELGWLYTLVEQNQAMFLEKWNEYFSASNI</sequence>
<evidence type="ECO:0000313" key="2">
    <source>
        <dbReference type="Proteomes" id="UP000280307"/>
    </source>
</evidence>